<evidence type="ECO:0000256" key="6">
    <source>
        <dbReference type="ARBA" id="ARBA00022839"/>
    </source>
</evidence>
<keyword evidence="2 14" id="KW-0547">Nucleotide-binding</keyword>
<dbReference type="Gene3D" id="3.90.320.10">
    <property type="match status" value="1"/>
</dbReference>
<keyword evidence="1" id="KW-0540">Nuclease</keyword>
<keyword evidence="8" id="KW-0238">DNA-binding</keyword>
<dbReference type="GO" id="GO:0000725">
    <property type="term" value="P:recombinational repair"/>
    <property type="evidence" value="ECO:0007669"/>
    <property type="project" value="TreeGrafter"/>
</dbReference>
<evidence type="ECO:0000259" key="17">
    <source>
        <dbReference type="PROSITE" id="PS51217"/>
    </source>
</evidence>
<keyword evidence="5 14" id="KW-0347">Helicase</keyword>
<dbReference type="InterPro" id="IPR027417">
    <property type="entry name" value="P-loop_NTPase"/>
</dbReference>
<evidence type="ECO:0000256" key="4">
    <source>
        <dbReference type="ARBA" id="ARBA00022801"/>
    </source>
</evidence>
<keyword evidence="10" id="KW-0413">Isomerase</keyword>
<organism evidence="18 19">
    <name type="scientific">Cruoricaptor ignavus</name>
    <dbReference type="NCBI Taxonomy" id="1118202"/>
    <lineage>
        <taxon>Bacteria</taxon>
        <taxon>Pseudomonadati</taxon>
        <taxon>Bacteroidota</taxon>
        <taxon>Flavobacteriia</taxon>
        <taxon>Flavobacteriales</taxon>
        <taxon>Weeksellaceae</taxon>
        <taxon>Cruoricaptor</taxon>
    </lineage>
</organism>
<evidence type="ECO:0000256" key="7">
    <source>
        <dbReference type="ARBA" id="ARBA00022840"/>
    </source>
</evidence>
<feature type="domain" description="UvrD-like helicase ATP-binding" evidence="16">
    <location>
        <begin position="6"/>
        <end position="488"/>
    </location>
</feature>
<dbReference type="SUPFAM" id="SSF52540">
    <property type="entry name" value="P-loop containing nucleoside triphosphate hydrolases"/>
    <property type="match status" value="1"/>
</dbReference>
<dbReference type="GO" id="GO:0003677">
    <property type="term" value="F:DNA binding"/>
    <property type="evidence" value="ECO:0007669"/>
    <property type="project" value="UniProtKB-KW"/>
</dbReference>
<evidence type="ECO:0000259" key="16">
    <source>
        <dbReference type="PROSITE" id="PS51198"/>
    </source>
</evidence>
<dbReference type="Pfam" id="PF13361">
    <property type="entry name" value="UvrD_C"/>
    <property type="match status" value="2"/>
</dbReference>
<dbReference type="InterPro" id="IPR011604">
    <property type="entry name" value="PDDEXK-like_dom_sf"/>
</dbReference>
<name>A0A1M6A7Y1_9FLAO</name>
<evidence type="ECO:0000256" key="15">
    <source>
        <dbReference type="SAM" id="Coils"/>
    </source>
</evidence>
<dbReference type="STRING" id="1118202.SAMN05443429_101190"/>
<dbReference type="GO" id="GO:0005829">
    <property type="term" value="C:cytosol"/>
    <property type="evidence" value="ECO:0007669"/>
    <property type="project" value="TreeGrafter"/>
</dbReference>
<dbReference type="PANTHER" id="PTHR11070:SF67">
    <property type="entry name" value="DNA 3'-5' HELICASE"/>
    <property type="match status" value="1"/>
</dbReference>
<evidence type="ECO:0000313" key="18">
    <source>
        <dbReference type="EMBL" id="SHI32578.1"/>
    </source>
</evidence>
<evidence type="ECO:0000256" key="9">
    <source>
        <dbReference type="ARBA" id="ARBA00023204"/>
    </source>
</evidence>
<feature type="domain" description="UvrD-like helicase C-terminal" evidence="17">
    <location>
        <begin position="505"/>
        <end position="766"/>
    </location>
</feature>
<evidence type="ECO:0000256" key="12">
    <source>
        <dbReference type="ARBA" id="ARBA00034808"/>
    </source>
</evidence>
<proteinExistence type="predicted"/>
<dbReference type="EC" id="5.6.2.4" evidence="12"/>
<protein>
    <recommendedName>
        <fullName evidence="12">DNA 3'-5' helicase</fullName>
        <ecNumber evidence="12">5.6.2.4</ecNumber>
    </recommendedName>
</protein>
<accession>A0A1M6A7Y1</accession>
<dbReference type="Gene3D" id="3.40.50.300">
    <property type="entry name" value="P-loop containing nucleotide triphosphate hydrolases"/>
    <property type="match status" value="4"/>
</dbReference>
<dbReference type="RefSeq" id="WP_083541106.1">
    <property type="nucleotide sequence ID" value="NZ_FQYI01000001.1"/>
</dbReference>
<keyword evidence="3" id="KW-0227">DNA damage</keyword>
<evidence type="ECO:0000256" key="3">
    <source>
        <dbReference type="ARBA" id="ARBA00022763"/>
    </source>
</evidence>
<keyword evidence="9" id="KW-0234">DNA repair</keyword>
<dbReference type="PANTHER" id="PTHR11070">
    <property type="entry name" value="UVRD / RECB / PCRA DNA HELICASE FAMILY MEMBER"/>
    <property type="match status" value="1"/>
</dbReference>
<evidence type="ECO:0000313" key="19">
    <source>
        <dbReference type="Proteomes" id="UP000184335"/>
    </source>
</evidence>
<evidence type="ECO:0000256" key="13">
    <source>
        <dbReference type="ARBA" id="ARBA00048988"/>
    </source>
</evidence>
<keyword evidence="7 14" id="KW-0067">ATP-binding</keyword>
<feature type="coiled-coil region" evidence="15">
    <location>
        <begin position="231"/>
        <end position="258"/>
    </location>
</feature>
<dbReference type="PROSITE" id="PS51198">
    <property type="entry name" value="UVRD_HELICASE_ATP_BIND"/>
    <property type="match status" value="1"/>
</dbReference>
<dbReference type="InterPro" id="IPR000212">
    <property type="entry name" value="DNA_helicase_UvrD/REP"/>
</dbReference>
<evidence type="ECO:0000256" key="14">
    <source>
        <dbReference type="PROSITE-ProRule" id="PRU00560"/>
    </source>
</evidence>
<comment type="catalytic activity">
    <reaction evidence="11">
        <text>Couples ATP hydrolysis with the unwinding of duplex DNA by translocating in the 3'-5' direction.</text>
        <dbReference type="EC" id="5.6.2.4"/>
    </reaction>
</comment>
<evidence type="ECO:0000256" key="11">
    <source>
        <dbReference type="ARBA" id="ARBA00034617"/>
    </source>
</evidence>
<evidence type="ECO:0000256" key="5">
    <source>
        <dbReference type="ARBA" id="ARBA00022806"/>
    </source>
</evidence>
<keyword evidence="19" id="KW-1185">Reference proteome</keyword>
<feature type="binding site" evidence="14">
    <location>
        <begin position="27"/>
        <end position="34"/>
    </location>
    <ligand>
        <name>ATP</name>
        <dbReference type="ChEBI" id="CHEBI:30616"/>
    </ligand>
</feature>
<keyword evidence="4 14" id="KW-0378">Hydrolase</keyword>
<evidence type="ECO:0000256" key="10">
    <source>
        <dbReference type="ARBA" id="ARBA00023235"/>
    </source>
</evidence>
<dbReference type="PROSITE" id="PS51217">
    <property type="entry name" value="UVRD_HELICASE_CTER"/>
    <property type="match status" value="1"/>
</dbReference>
<evidence type="ECO:0000256" key="8">
    <source>
        <dbReference type="ARBA" id="ARBA00023125"/>
    </source>
</evidence>
<comment type="catalytic activity">
    <reaction evidence="13">
        <text>ATP + H2O = ADP + phosphate + H(+)</text>
        <dbReference type="Rhea" id="RHEA:13065"/>
        <dbReference type="ChEBI" id="CHEBI:15377"/>
        <dbReference type="ChEBI" id="CHEBI:15378"/>
        <dbReference type="ChEBI" id="CHEBI:30616"/>
        <dbReference type="ChEBI" id="CHEBI:43474"/>
        <dbReference type="ChEBI" id="CHEBI:456216"/>
        <dbReference type="EC" id="5.6.2.4"/>
    </reaction>
</comment>
<dbReference type="GO" id="GO:0016887">
    <property type="term" value="F:ATP hydrolysis activity"/>
    <property type="evidence" value="ECO:0007669"/>
    <property type="project" value="RHEA"/>
</dbReference>
<evidence type="ECO:0000256" key="1">
    <source>
        <dbReference type="ARBA" id="ARBA00022722"/>
    </source>
</evidence>
<evidence type="ECO:0000256" key="2">
    <source>
        <dbReference type="ARBA" id="ARBA00022741"/>
    </source>
</evidence>
<dbReference type="GO" id="GO:0004527">
    <property type="term" value="F:exonuclease activity"/>
    <property type="evidence" value="ECO:0007669"/>
    <property type="project" value="UniProtKB-KW"/>
</dbReference>
<dbReference type="InterPro" id="IPR014016">
    <property type="entry name" value="UvrD-like_ATP-bd"/>
</dbReference>
<dbReference type="EMBL" id="FQYI01000001">
    <property type="protein sequence ID" value="SHI32578.1"/>
    <property type="molecule type" value="Genomic_DNA"/>
</dbReference>
<reference evidence="18 19" key="1">
    <citation type="submission" date="2016-11" db="EMBL/GenBank/DDBJ databases">
        <authorList>
            <person name="Jaros S."/>
            <person name="Januszkiewicz K."/>
            <person name="Wedrychowicz H."/>
        </authorList>
    </citation>
    <scope>NUCLEOTIDE SEQUENCE [LARGE SCALE GENOMIC DNA]</scope>
    <source>
        <strain evidence="18 19">DSM 25479</strain>
    </source>
</reference>
<dbReference type="Proteomes" id="UP000184335">
    <property type="component" value="Unassembled WGS sequence"/>
</dbReference>
<sequence length="1064" mass="122709">MLYYKTLKLIIILQPMDRPKNYTAITASAGSGKTYALVQRILMICLSQPKNEQAIGRILALTFTNKAANEMKERILGWLKGFTKDNYKDNRDLINIQEALAARGIRVPMEELHARSRALLDYILHHYSTLNIGTIDKFNARLVRSFSYELGLPSQFNIEINTEPFLVQAVERMLDEIGIDGQLSKAFMDFVHYNLDNEKRVNLNKVLYEGAKEFASDIHYEDLKGNEGFDWARYEASKERLRKEIAEHEALAIENTEKALQLMASRNLSVSDFANGKDGIGGFFVKFRSNGYPLMYETKQEEESRINKILKGASSTSKKRERDIEEVLDELLERREAVIINHVLSLKKKHILKQLLPLKVNKEIQDQLRMIEDENDVLLLSRFNVLIGENLRNEPSAFIYEKVGTQFSHFFIDEFQDTSKMQWQNMLPLKDNAVSETTNSFTLVGDPKQSIYRWRGGDSSLMLNIINGREESPVEVSVETLAENYRSAKNLVDFNNELYEFLSTKNLQADHCELFSLKARQTPRKDIPGRVRVFTTPYSQPKAPYIEAVTDQMHRSIQELVERGFNLKDITILFRNNEDIRSFSILLGSKKIVRNGNEEFIKTISDKGITLNLSLTLRALMDFLRWECSPENNQHAVTMLYWLNRLGRIDISDFTAEMQEMLALGSRNAKLGWMQERFGLKLHRAGSTPLNLYNYIEGYLHEFSVEEKETDFLLSFLETLYGFSQNSAATLKDFVAYWEEEASKISVQASESIEAVKMMTVHSAKGLEFPVVFLPVRHANKDSKFSEWLPMEGFEGLKSVNIEQFKKELAIYDREVEEFNSENNYKNRIDRYCVQYVATTRPVEQLFLFLEKPSSKSVPTEILEFAQQKNPEGLDEFDIYPEEGDSYSKLTGKAEARPETMRITQLSARGEARGNIKIATPSRKYQNTRAEVRNGIFTHEILSQINSAEDVERILRKYLLKGEISTEERDEIRARILKIINDENFGQYFRKGLKIINERDIMISSADGAKLYRPDRLIETGEGIFIIDFKTGAPKDSHRLQVENYRNILLQLGKKVAGTELIYI</sequence>
<dbReference type="InterPro" id="IPR014017">
    <property type="entry name" value="DNA_helicase_UvrD-like_C"/>
</dbReference>
<dbReference type="GO" id="GO:0043138">
    <property type="term" value="F:3'-5' DNA helicase activity"/>
    <property type="evidence" value="ECO:0007669"/>
    <property type="project" value="UniProtKB-EC"/>
</dbReference>
<keyword evidence="6 18" id="KW-0269">Exonuclease</keyword>
<gene>
    <name evidence="18" type="ORF">SAMN05443429_101190</name>
</gene>
<dbReference type="Pfam" id="PF00580">
    <property type="entry name" value="UvrD-helicase"/>
    <property type="match status" value="1"/>
</dbReference>
<dbReference type="AlphaFoldDB" id="A0A1M6A7Y1"/>
<keyword evidence="15" id="KW-0175">Coiled coil</keyword>
<dbReference type="GO" id="GO:0005524">
    <property type="term" value="F:ATP binding"/>
    <property type="evidence" value="ECO:0007669"/>
    <property type="project" value="UniProtKB-UniRule"/>
</dbReference>